<gene>
    <name evidence="2" type="primary">LOC114239417</name>
</gene>
<organism evidence="1 2">
    <name type="scientific">Bombyx mandarina</name>
    <name type="common">Wild silk moth</name>
    <name type="synonym">Wild silkworm</name>
    <dbReference type="NCBI Taxonomy" id="7092"/>
    <lineage>
        <taxon>Eukaryota</taxon>
        <taxon>Metazoa</taxon>
        <taxon>Ecdysozoa</taxon>
        <taxon>Arthropoda</taxon>
        <taxon>Hexapoda</taxon>
        <taxon>Insecta</taxon>
        <taxon>Pterygota</taxon>
        <taxon>Neoptera</taxon>
        <taxon>Endopterygota</taxon>
        <taxon>Lepidoptera</taxon>
        <taxon>Glossata</taxon>
        <taxon>Ditrysia</taxon>
        <taxon>Bombycoidea</taxon>
        <taxon>Bombycidae</taxon>
        <taxon>Bombycinae</taxon>
        <taxon>Bombyx</taxon>
    </lineage>
</organism>
<keyword evidence="1" id="KW-1185">Reference proteome</keyword>
<dbReference type="RefSeq" id="XP_028025406.1">
    <property type="nucleotide sequence ID" value="XM_028169605.1"/>
</dbReference>
<dbReference type="Proteomes" id="UP000504629">
    <property type="component" value="Unplaced"/>
</dbReference>
<accession>A0A6J2J7L7</accession>
<proteinExistence type="predicted"/>
<protein>
    <submittedName>
        <fullName evidence="2">Uncharacterized protein LOC114239417</fullName>
    </submittedName>
</protein>
<name>A0A6J2J7L7_BOMMA</name>
<reference evidence="2" key="1">
    <citation type="submission" date="2025-08" db="UniProtKB">
        <authorList>
            <consortium name="RefSeq"/>
        </authorList>
    </citation>
    <scope>IDENTIFICATION</scope>
    <source>
        <tissue evidence="2">Silk gland</tissue>
    </source>
</reference>
<evidence type="ECO:0000313" key="1">
    <source>
        <dbReference type="Proteomes" id="UP000504629"/>
    </source>
</evidence>
<sequence>MFCSTVRRNMVGRLLAYEMRTVTQISTYLHPTLRNGFRQPEHMLSAKEIVRRELGNLLKEFSTLALSSEQPEETTNNFKKPGILDFLHSRKRDIPNATAAAVNILLLYIETEAATGNHTEIADKRMFSTSGYVLTSKRSRLLVDAVDQICLSPQMFHYIIIKI</sequence>
<dbReference type="OrthoDB" id="1607513at2759"/>
<dbReference type="GeneID" id="114239417"/>
<dbReference type="AlphaFoldDB" id="A0A6J2J7L7"/>
<evidence type="ECO:0000313" key="2">
    <source>
        <dbReference type="RefSeq" id="XP_028025406.1"/>
    </source>
</evidence>
<dbReference type="KEGG" id="bman:114239417"/>